<name>A0A382ADS6_9ZZZZ</name>
<reference evidence="2" key="1">
    <citation type="submission" date="2018-05" db="EMBL/GenBank/DDBJ databases">
        <authorList>
            <person name="Lanie J.A."/>
            <person name="Ng W.-L."/>
            <person name="Kazmierczak K.M."/>
            <person name="Andrzejewski T.M."/>
            <person name="Davidsen T.M."/>
            <person name="Wayne K.J."/>
            <person name="Tettelin H."/>
            <person name="Glass J.I."/>
            <person name="Rusch D."/>
            <person name="Podicherti R."/>
            <person name="Tsui H.-C.T."/>
            <person name="Winkler M.E."/>
        </authorList>
    </citation>
    <scope>NUCLEOTIDE SEQUENCE</scope>
</reference>
<evidence type="ECO:0000313" key="2">
    <source>
        <dbReference type="EMBL" id="SVA99720.1"/>
    </source>
</evidence>
<feature type="transmembrane region" description="Helical" evidence="1">
    <location>
        <begin position="102"/>
        <end position="122"/>
    </location>
</feature>
<evidence type="ECO:0000256" key="1">
    <source>
        <dbReference type="SAM" id="Phobius"/>
    </source>
</evidence>
<proteinExistence type="predicted"/>
<gene>
    <name evidence="2" type="ORF">METZ01_LOCUS152574</name>
</gene>
<feature type="transmembrane region" description="Helical" evidence="1">
    <location>
        <begin position="78"/>
        <end position="96"/>
    </location>
</feature>
<sequence>MIGKYILSGRIQAITAITLSALISFLLPPFAFLISGSVVGLLTLRKGIFYTLHALVISGFILQIFFIFLGISLYINSIYILIIWLPILFLSTILRFSERQGILILFAGLITTILVIIFYSIIGDVSAWWQERLDLVFEQSLAPEQLNEYRLALASTSGFINGMILAG</sequence>
<dbReference type="EMBL" id="UINC01024980">
    <property type="protein sequence ID" value="SVA99720.1"/>
    <property type="molecule type" value="Genomic_DNA"/>
</dbReference>
<keyword evidence="1" id="KW-0812">Transmembrane</keyword>
<evidence type="ECO:0008006" key="3">
    <source>
        <dbReference type="Google" id="ProtNLM"/>
    </source>
</evidence>
<feature type="transmembrane region" description="Helical" evidence="1">
    <location>
        <begin position="48"/>
        <end position="71"/>
    </location>
</feature>
<organism evidence="2">
    <name type="scientific">marine metagenome</name>
    <dbReference type="NCBI Taxonomy" id="408172"/>
    <lineage>
        <taxon>unclassified sequences</taxon>
        <taxon>metagenomes</taxon>
        <taxon>ecological metagenomes</taxon>
    </lineage>
</organism>
<accession>A0A382ADS6</accession>
<dbReference type="AlphaFoldDB" id="A0A382ADS6"/>
<protein>
    <recommendedName>
        <fullName evidence="3">DUF2232 domain-containing protein</fullName>
    </recommendedName>
</protein>
<feature type="non-terminal residue" evidence="2">
    <location>
        <position position="167"/>
    </location>
</feature>
<keyword evidence="1" id="KW-0472">Membrane</keyword>
<keyword evidence="1" id="KW-1133">Transmembrane helix</keyword>
<feature type="transmembrane region" description="Helical" evidence="1">
    <location>
        <begin position="21"/>
        <end position="42"/>
    </location>
</feature>